<dbReference type="SUPFAM" id="SSF49785">
    <property type="entry name" value="Galactose-binding domain-like"/>
    <property type="match status" value="1"/>
</dbReference>
<keyword evidence="1" id="KW-0378">Hydrolase</keyword>
<accession>A0A7R9HS82</accession>
<gene>
    <name evidence="4" type="ORF">TMSB3V08_LOCUS9555</name>
</gene>
<feature type="domain" description="Beta-galactosidase galactose-binding" evidence="3">
    <location>
        <begin position="154"/>
        <end position="213"/>
    </location>
</feature>
<keyword evidence="2" id="KW-0326">Glycosidase</keyword>
<dbReference type="InterPro" id="IPR001944">
    <property type="entry name" value="Glycoside_Hdrlase_35"/>
</dbReference>
<dbReference type="EMBL" id="OB795931">
    <property type="protein sequence ID" value="CAD7432860.1"/>
    <property type="molecule type" value="Genomic_DNA"/>
</dbReference>
<dbReference type="GO" id="GO:0005975">
    <property type="term" value="P:carbohydrate metabolic process"/>
    <property type="evidence" value="ECO:0007669"/>
    <property type="project" value="InterPro"/>
</dbReference>
<dbReference type="Pfam" id="PF21467">
    <property type="entry name" value="BetaGal_gal-bd"/>
    <property type="match status" value="1"/>
</dbReference>
<organism evidence="4">
    <name type="scientific">Timema monikensis</name>
    <dbReference type="NCBI Taxonomy" id="170555"/>
    <lineage>
        <taxon>Eukaryota</taxon>
        <taxon>Metazoa</taxon>
        <taxon>Ecdysozoa</taxon>
        <taxon>Arthropoda</taxon>
        <taxon>Hexapoda</taxon>
        <taxon>Insecta</taxon>
        <taxon>Pterygota</taxon>
        <taxon>Neoptera</taxon>
        <taxon>Polyneoptera</taxon>
        <taxon>Phasmatodea</taxon>
        <taxon>Timematodea</taxon>
        <taxon>Timematoidea</taxon>
        <taxon>Timematidae</taxon>
        <taxon>Timema</taxon>
    </lineage>
</organism>
<evidence type="ECO:0000256" key="2">
    <source>
        <dbReference type="ARBA" id="ARBA00023295"/>
    </source>
</evidence>
<dbReference type="Gene3D" id="2.60.120.260">
    <property type="entry name" value="Galactose-binding domain-like"/>
    <property type="match status" value="2"/>
</dbReference>
<proteinExistence type="predicted"/>
<dbReference type="InterPro" id="IPR048913">
    <property type="entry name" value="BetaGal_gal-bd"/>
</dbReference>
<dbReference type="InterPro" id="IPR008979">
    <property type="entry name" value="Galactose-bd-like_sf"/>
</dbReference>
<sequence length="238" mass="26254">MSPVGSPRLAIVDHITNPYLPSQSMSDRVTATEVTAMELLDVNNGSGQSYGFVVYRKTGLQVPSTPTLEITGTVHDMAIVIVDGVRKTEPITSVQQVTGFGYWQLRYNLKGLYDGPVLLNGEVLQDWEILALQFKKKWIQSLSDWQEVSESSGPTLYRASLEVEGAPRDTFINMSTWGKGNVFVNGFNIGRYFSVGPTHTLYVPAPLLSQGANEILVFELFSPSSEIIFTDTPILDNS</sequence>
<dbReference type="AlphaFoldDB" id="A0A7R9HS82"/>
<evidence type="ECO:0000256" key="1">
    <source>
        <dbReference type="ARBA" id="ARBA00022801"/>
    </source>
</evidence>
<protein>
    <recommendedName>
        <fullName evidence="3">Beta-galactosidase galactose-binding domain-containing protein</fullName>
    </recommendedName>
</protein>
<evidence type="ECO:0000313" key="4">
    <source>
        <dbReference type="EMBL" id="CAD7432860.1"/>
    </source>
</evidence>
<reference evidence="4" key="1">
    <citation type="submission" date="2020-11" db="EMBL/GenBank/DDBJ databases">
        <authorList>
            <person name="Tran Van P."/>
        </authorList>
    </citation>
    <scope>NUCLEOTIDE SEQUENCE</scope>
</reference>
<name>A0A7R9HS82_9NEOP</name>
<dbReference type="PANTHER" id="PTHR23421">
    <property type="entry name" value="BETA-GALACTOSIDASE RELATED"/>
    <property type="match status" value="1"/>
</dbReference>
<dbReference type="GO" id="GO:0004553">
    <property type="term" value="F:hydrolase activity, hydrolyzing O-glycosyl compounds"/>
    <property type="evidence" value="ECO:0007669"/>
    <property type="project" value="InterPro"/>
</dbReference>
<evidence type="ECO:0000259" key="3">
    <source>
        <dbReference type="Pfam" id="PF21467"/>
    </source>
</evidence>